<keyword evidence="2" id="KW-1185">Reference proteome</keyword>
<accession>A0A399EX94</accession>
<comment type="caution">
    <text evidence="1">The sequence shown here is derived from an EMBL/GenBank/DDBJ whole genome shotgun (WGS) entry which is preliminary data.</text>
</comment>
<evidence type="ECO:0000313" key="1">
    <source>
        <dbReference type="EMBL" id="RIH88290.1"/>
    </source>
</evidence>
<dbReference type="RefSeq" id="WP_147372553.1">
    <property type="nucleotide sequence ID" value="NZ_QXDL01000027.1"/>
</dbReference>
<reference evidence="1 2" key="1">
    <citation type="submission" date="2018-08" db="EMBL/GenBank/DDBJ databases">
        <title>Meiothermus terrae DSM 26712 genome sequencing project.</title>
        <authorList>
            <person name="Da Costa M.S."/>
            <person name="Albuquerque L."/>
            <person name="Raposo P."/>
            <person name="Froufe H.J.C."/>
            <person name="Barroso C.S."/>
            <person name="Egas C."/>
        </authorList>
    </citation>
    <scope>NUCLEOTIDE SEQUENCE [LARGE SCALE GENOMIC DNA]</scope>
    <source>
        <strain evidence="1 2">DSM 26712</strain>
    </source>
</reference>
<name>A0A399EX94_9DEIN</name>
<proteinExistence type="predicted"/>
<protein>
    <submittedName>
        <fullName evidence="1">Uncharacterized protein</fullName>
    </submittedName>
</protein>
<gene>
    <name evidence="1" type="ORF">Mterra_00994</name>
</gene>
<dbReference type="Proteomes" id="UP000265715">
    <property type="component" value="Unassembled WGS sequence"/>
</dbReference>
<dbReference type="AlphaFoldDB" id="A0A399EX94"/>
<organism evidence="1 2">
    <name type="scientific">Calidithermus terrae</name>
    <dbReference type="NCBI Taxonomy" id="1408545"/>
    <lineage>
        <taxon>Bacteria</taxon>
        <taxon>Thermotogati</taxon>
        <taxon>Deinococcota</taxon>
        <taxon>Deinococci</taxon>
        <taxon>Thermales</taxon>
        <taxon>Thermaceae</taxon>
        <taxon>Calidithermus</taxon>
    </lineage>
</organism>
<evidence type="ECO:0000313" key="2">
    <source>
        <dbReference type="Proteomes" id="UP000265715"/>
    </source>
</evidence>
<dbReference type="EMBL" id="QXDL01000027">
    <property type="protein sequence ID" value="RIH88290.1"/>
    <property type="molecule type" value="Genomic_DNA"/>
</dbReference>
<sequence>MRYVELTHHKKRLYLNDPPMSLEVSGDDELRTAFVKVPGWTEEAIPGYLELEVNISHYLDIDHLMGRDHHLAGLRGWLVKSSSNLLVAYVYELVSPSGCKRPRVHLAHFDDLPGFYMGIEALHRAVLRFSIHPQLLHHPHPFDLGPFYK</sequence>